<feature type="transmembrane region" description="Helical" evidence="6">
    <location>
        <begin position="118"/>
        <end position="148"/>
    </location>
</feature>
<organism evidence="7">
    <name type="scientific">hydrothermal vent metagenome</name>
    <dbReference type="NCBI Taxonomy" id="652676"/>
    <lineage>
        <taxon>unclassified sequences</taxon>
        <taxon>metagenomes</taxon>
        <taxon>ecological metagenomes</taxon>
    </lineage>
</organism>
<dbReference type="PANTHER" id="PTHR42770">
    <property type="entry name" value="AMINO ACID TRANSPORTER-RELATED"/>
    <property type="match status" value="1"/>
</dbReference>
<keyword evidence="3 6" id="KW-0812">Transmembrane</keyword>
<feature type="transmembrane region" description="Helical" evidence="6">
    <location>
        <begin position="43"/>
        <end position="66"/>
    </location>
</feature>
<feature type="transmembrane region" description="Helical" evidence="6">
    <location>
        <begin position="201"/>
        <end position="220"/>
    </location>
</feature>
<evidence type="ECO:0000256" key="1">
    <source>
        <dbReference type="ARBA" id="ARBA00004651"/>
    </source>
</evidence>
<accession>A0A3B0SJ66</accession>
<protein>
    <recommendedName>
        <fullName evidence="8">Amino acid permease</fullName>
    </recommendedName>
</protein>
<evidence type="ECO:0000313" key="7">
    <source>
        <dbReference type="EMBL" id="VAW05845.1"/>
    </source>
</evidence>
<evidence type="ECO:0000256" key="2">
    <source>
        <dbReference type="ARBA" id="ARBA00022475"/>
    </source>
</evidence>
<reference evidence="7" key="1">
    <citation type="submission" date="2018-06" db="EMBL/GenBank/DDBJ databases">
        <authorList>
            <person name="Zhirakovskaya E."/>
        </authorList>
    </citation>
    <scope>NUCLEOTIDE SEQUENCE</scope>
</reference>
<evidence type="ECO:0000256" key="3">
    <source>
        <dbReference type="ARBA" id="ARBA00022692"/>
    </source>
</evidence>
<keyword evidence="2" id="KW-1003">Cell membrane</keyword>
<feature type="transmembrane region" description="Helical" evidence="6">
    <location>
        <begin position="232"/>
        <end position="255"/>
    </location>
</feature>
<dbReference type="GO" id="GO:0022857">
    <property type="term" value="F:transmembrane transporter activity"/>
    <property type="evidence" value="ECO:0007669"/>
    <property type="project" value="InterPro"/>
</dbReference>
<sequence length="272" mass="27179">MSPDAQASATDRTPMTVTRAVSLGIGSMVGAGIFALLGEVGLVAGSAVWLAFAGGGVVALLNGYSYGRLGARYPSAGGPVDYLTRGYGVGVFAGGLSIFYYAAGVIGMAMVARTFGSYGAALIVPGASSTLVASSLAAVIIVVLTLLNAAGSASVGKAEVVVVAIKLSILAIFVVGGAFGINKVLLSGEFLVSSPLSMMAAVGFAFFAYTGFGVITNAAGEMAHPERELPRALMIAIGVVVVLYISIALVAYGSLPVAEIIKDKETALAVAA</sequence>
<dbReference type="GO" id="GO:0005886">
    <property type="term" value="C:plasma membrane"/>
    <property type="evidence" value="ECO:0007669"/>
    <property type="project" value="UniProtKB-SubCell"/>
</dbReference>
<gene>
    <name evidence="7" type="ORF">MNBD_ACTINO01-2474</name>
</gene>
<dbReference type="PANTHER" id="PTHR42770:SF11">
    <property type="entry name" value="INNER MEMBRANE TRANSPORT PROTEIN YBAT"/>
    <property type="match status" value="1"/>
</dbReference>
<dbReference type="EMBL" id="UOEI01000443">
    <property type="protein sequence ID" value="VAW05845.1"/>
    <property type="molecule type" value="Genomic_DNA"/>
</dbReference>
<evidence type="ECO:0008006" key="8">
    <source>
        <dbReference type="Google" id="ProtNLM"/>
    </source>
</evidence>
<dbReference type="Gene3D" id="1.20.1740.10">
    <property type="entry name" value="Amino acid/polyamine transporter I"/>
    <property type="match status" value="1"/>
</dbReference>
<name>A0A3B0SJ66_9ZZZZ</name>
<evidence type="ECO:0000256" key="4">
    <source>
        <dbReference type="ARBA" id="ARBA00022989"/>
    </source>
</evidence>
<keyword evidence="5 6" id="KW-0472">Membrane</keyword>
<evidence type="ECO:0000256" key="5">
    <source>
        <dbReference type="ARBA" id="ARBA00023136"/>
    </source>
</evidence>
<feature type="transmembrane region" description="Helical" evidence="6">
    <location>
        <begin position="160"/>
        <end position="181"/>
    </location>
</feature>
<dbReference type="Pfam" id="PF13520">
    <property type="entry name" value="AA_permease_2"/>
    <property type="match status" value="1"/>
</dbReference>
<dbReference type="InterPro" id="IPR002293">
    <property type="entry name" value="AA/rel_permease1"/>
</dbReference>
<proteinExistence type="predicted"/>
<feature type="transmembrane region" description="Helical" evidence="6">
    <location>
        <begin position="20"/>
        <end position="37"/>
    </location>
</feature>
<dbReference type="InterPro" id="IPR050367">
    <property type="entry name" value="APC_superfamily"/>
</dbReference>
<dbReference type="AlphaFoldDB" id="A0A3B0SJ66"/>
<feature type="non-terminal residue" evidence="7">
    <location>
        <position position="272"/>
    </location>
</feature>
<keyword evidence="4 6" id="KW-1133">Transmembrane helix</keyword>
<comment type="subcellular location">
    <subcellularLocation>
        <location evidence="1">Cell membrane</location>
        <topology evidence="1">Multi-pass membrane protein</topology>
    </subcellularLocation>
</comment>
<feature type="transmembrane region" description="Helical" evidence="6">
    <location>
        <begin position="87"/>
        <end position="112"/>
    </location>
</feature>
<evidence type="ECO:0000256" key="6">
    <source>
        <dbReference type="SAM" id="Phobius"/>
    </source>
</evidence>